<dbReference type="Gene3D" id="3.40.50.1820">
    <property type="entry name" value="alpha/beta hydrolase"/>
    <property type="match status" value="1"/>
</dbReference>
<gene>
    <name evidence="5" type="ORF">DES49_1655</name>
</gene>
<reference evidence="5 6" key="1">
    <citation type="submission" date="2019-03" db="EMBL/GenBank/DDBJ databases">
        <title>Genomic Encyclopedia of Type Strains, Phase IV (KMG-IV): sequencing the most valuable type-strain genomes for metagenomic binning, comparative biology and taxonomic classification.</title>
        <authorList>
            <person name="Goeker M."/>
        </authorList>
    </citation>
    <scope>NUCLEOTIDE SEQUENCE [LARGE SCALE GENOMIC DNA]</scope>
    <source>
        <strain evidence="5 6">DSM 15505</strain>
    </source>
</reference>
<evidence type="ECO:0000256" key="3">
    <source>
        <dbReference type="SAM" id="SignalP"/>
    </source>
</evidence>
<dbReference type="EMBL" id="SOAX01000003">
    <property type="protein sequence ID" value="TDT41559.1"/>
    <property type="molecule type" value="Genomic_DNA"/>
</dbReference>
<sequence>MKLDTRIVIAGLLSLLFSVQASASSVVADVKVEFDPRNQAIPFPYDLLFEADVTSADQLDGTLNIPVENPNDSASSVPMALNTLDGFSTVGAWRVAFTGDVKPETLVGGETVRVFKMANDGENYPARVRPHGVERELTPGEDYRLSYDPEQRALQIIPAEPLDYNTNYTVVIAEGVEDTDGDKVGYMTPWLAARNLDQLDQCDEPVKESQALLQCTTNRAIEPIEEDPAFEIGRYDMLMAWGITTQRMDSTFASAATFIGNDGLKSLFNETDAECTSVICLVNLDEATGEEAPPTPGGKARILPGSIRLPYGIAEASDLSPGSPDNDFNPTPAEDDAPLSGNWECQEGPCNADDVRGSASGESLIQTVQTAPLVMAVPDPSAGGVPEPSGDGYPVVIFQHAIKQNRSNALAVADRLAQEGFAVVAIDMPLHGLVERNIENPDLTDLYAPNFNFRLYDSAITSPCWIFCDGDIEWAKGMRGALPVTYERTQYLDLVSESGDQSNGEVDGSGAHFLNPSQPLTQRDNLRQGALDLVALAHHLRNGDVSECGTKLFSDGFAGPDCGKNAALSQIDTSELHFVGHSVGNIVAAPFLSWDARIESVSMLAPVGGLMRALEGSETIGSQLRAGLAESGVVPGTEDYYRFFASVQAAIDSAEPLNHAGAIGKGANGQKRPVYLSQILGNDGSSGAGETPADLVLPPSVEGRPLAGSTPLLEAVGLNKAPTVADDPGSGPLTLDAGYHNGGVLQAALGFRFGTHASPLKPVTEDSDPRQGDGATFPVYRGEQVHNEMQNQLADFLSQGGSEVTVGDVTLVEARD</sequence>
<dbReference type="Proteomes" id="UP000295830">
    <property type="component" value="Unassembled WGS sequence"/>
</dbReference>
<dbReference type="InterPro" id="IPR029058">
    <property type="entry name" value="AB_hydrolase_fold"/>
</dbReference>
<evidence type="ECO:0000313" key="6">
    <source>
        <dbReference type="Proteomes" id="UP000295830"/>
    </source>
</evidence>
<organism evidence="5 6">
    <name type="scientific">Halospina denitrificans</name>
    <dbReference type="NCBI Taxonomy" id="332522"/>
    <lineage>
        <taxon>Bacteria</taxon>
        <taxon>Pseudomonadati</taxon>
        <taxon>Pseudomonadota</taxon>
        <taxon>Gammaproteobacteria</taxon>
        <taxon>Halospina</taxon>
    </lineage>
</organism>
<dbReference type="InterPro" id="IPR032812">
    <property type="entry name" value="SbsA_Ig"/>
</dbReference>
<feature type="chain" id="PRO_5020658583" evidence="3">
    <location>
        <begin position="24"/>
        <end position="816"/>
    </location>
</feature>
<name>A0A4R7JWY6_9GAMM</name>
<evidence type="ECO:0000313" key="5">
    <source>
        <dbReference type="EMBL" id="TDT41559.1"/>
    </source>
</evidence>
<evidence type="ECO:0000259" key="4">
    <source>
        <dbReference type="Pfam" id="PF13205"/>
    </source>
</evidence>
<dbReference type="AlphaFoldDB" id="A0A4R7JWY6"/>
<dbReference type="RefSeq" id="WP_208297026.1">
    <property type="nucleotide sequence ID" value="NZ_SOAX01000003.1"/>
</dbReference>
<feature type="domain" description="SbsA Ig-like" evidence="4">
    <location>
        <begin position="141"/>
        <end position="182"/>
    </location>
</feature>
<keyword evidence="1 3" id="KW-0732">Signal</keyword>
<protein>
    <submittedName>
        <fullName evidence="5">Virulence factor lipase-like protein</fullName>
    </submittedName>
</protein>
<proteinExistence type="predicted"/>
<evidence type="ECO:0000256" key="1">
    <source>
        <dbReference type="ARBA" id="ARBA00022729"/>
    </source>
</evidence>
<dbReference type="SUPFAM" id="SSF53474">
    <property type="entry name" value="alpha/beta-Hydrolases"/>
    <property type="match status" value="1"/>
</dbReference>
<feature type="signal peptide" evidence="3">
    <location>
        <begin position="1"/>
        <end position="23"/>
    </location>
</feature>
<feature type="region of interest" description="Disordered" evidence="2">
    <location>
        <begin position="316"/>
        <end position="339"/>
    </location>
</feature>
<keyword evidence="6" id="KW-1185">Reference proteome</keyword>
<comment type="caution">
    <text evidence="5">The sequence shown here is derived from an EMBL/GenBank/DDBJ whole genome shotgun (WGS) entry which is preliminary data.</text>
</comment>
<accession>A0A4R7JWY6</accession>
<feature type="region of interest" description="Disordered" evidence="2">
    <location>
        <begin position="498"/>
        <end position="519"/>
    </location>
</feature>
<evidence type="ECO:0000256" key="2">
    <source>
        <dbReference type="SAM" id="MobiDB-lite"/>
    </source>
</evidence>
<dbReference type="Pfam" id="PF13205">
    <property type="entry name" value="Big_5"/>
    <property type="match status" value="1"/>
</dbReference>